<keyword evidence="3" id="KW-0963">Cytoplasm</keyword>
<name>A0A6I9S931_ELAGV</name>
<dbReference type="GO" id="GO:0008017">
    <property type="term" value="F:microtubule binding"/>
    <property type="evidence" value="ECO:0007669"/>
    <property type="project" value="InterPro"/>
</dbReference>
<feature type="coiled-coil region" evidence="7">
    <location>
        <begin position="24"/>
        <end position="100"/>
    </location>
</feature>
<dbReference type="Proteomes" id="UP000504607">
    <property type="component" value="Chromosome 15"/>
</dbReference>
<dbReference type="GeneID" id="105058130"/>
<evidence type="ECO:0000256" key="6">
    <source>
        <dbReference type="ARBA" id="ARBA00023212"/>
    </source>
</evidence>
<evidence type="ECO:0000256" key="3">
    <source>
        <dbReference type="ARBA" id="ARBA00022490"/>
    </source>
</evidence>
<feature type="compositionally biased region" description="Basic and acidic residues" evidence="8">
    <location>
        <begin position="351"/>
        <end position="364"/>
    </location>
</feature>
<dbReference type="FunCoup" id="A0A6I9S931">
    <property type="interactions" value="338"/>
</dbReference>
<dbReference type="InterPro" id="IPR009768">
    <property type="entry name" value="MAP70"/>
</dbReference>
<evidence type="ECO:0000256" key="1">
    <source>
        <dbReference type="ARBA" id="ARBA00004245"/>
    </source>
</evidence>
<comment type="subcellular location">
    <subcellularLocation>
        <location evidence="1">Cytoplasm</location>
        <location evidence="1">Cytoskeleton</location>
    </subcellularLocation>
</comment>
<keyword evidence="9" id="KW-1185">Reference proteome</keyword>
<keyword evidence="6" id="KW-0206">Cytoskeleton</keyword>
<dbReference type="OrthoDB" id="1906253at2759"/>
<evidence type="ECO:0000256" key="8">
    <source>
        <dbReference type="SAM" id="MobiDB-lite"/>
    </source>
</evidence>
<evidence type="ECO:0000256" key="2">
    <source>
        <dbReference type="ARBA" id="ARBA00008825"/>
    </source>
</evidence>
<evidence type="ECO:0000313" key="9">
    <source>
        <dbReference type="Proteomes" id="UP000504607"/>
    </source>
</evidence>
<feature type="region of interest" description="Disordered" evidence="8">
    <location>
        <begin position="608"/>
        <end position="649"/>
    </location>
</feature>
<dbReference type="GO" id="GO:0007010">
    <property type="term" value="P:cytoskeleton organization"/>
    <property type="evidence" value="ECO:0007669"/>
    <property type="project" value="InterPro"/>
</dbReference>
<dbReference type="PANTHER" id="PTHR31246">
    <property type="entry name" value="MICROTUBULE-ASSOCIATED PROTEIN 70-2"/>
    <property type="match status" value="1"/>
</dbReference>
<dbReference type="AlphaFoldDB" id="A0A6I9S931"/>
<feature type="compositionally biased region" description="Basic and acidic residues" evidence="8">
    <location>
        <begin position="608"/>
        <end position="626"/>
    </location>
</feature>
<feature type="coiled-coil region" evidence="7">
    <location>
        <begin position="127"/>
        <end position="342"/>
    </location>
</feature>
<sequence>MGSLGEAGGKEMFPSRPDPVMIELNRLENQLRDKDRELGLANCEIKALKVAELMKEKAVAELSNELKKLDDKLRAAEKQLEQKNLEIKKAINKKKEALAAQFAAEAALRRVHASQKDEEHLPVEAVIAPLESDIKKYKNEIAKLQEDKKALERIMKSKEAALIEAENILHTVLERALIVETVQNRNVELSRQIEICQEENKLLEKTNRQKIVEVEKLTQTIHELEESILAGGAAANAVRDYQRQVAELNEEKRTLEREVARASVSANRVATVVANEWKDDNDKVMPVKQWLQERKFLLGEIQRLRDKVTVAERTAKAEAQLKDKLNLRLRTLEEGLKQAASLSIKQVEKSEKKIGCSSNEEPKRRSTSQPRASVAAYKVSVLQQPNSVPQGVDTRSPRKRSTSQPRASVAASGLSVLQQPNSVPEGFVTNRNIKRTNSLKKKFVTTENLVRKNLWAPKGKFFDGDGKENSERITNVRENMSDFIQVKTEISQEVRAKGCDDIEPQNKGGSEDGCDVTAQRKTEVSQGVATKRFGDVKPQNKGVSEDACEDMVSGFLYDRLQKEVINLRISHEEKDRLLSARDDEIKLLQKKVDALTKAMAVELKKMRREMAAREKEVSVNSEDTKPRSKTPLISRRAVKHQEPSTNARS</sequence>
<gene>
    <name evidence="10" type="primary">LOC105058130</name>
</gene>
<accession>A0A6I9S931</accession>
<dbReference type="InParanoid" id="A0A6I9S931"/>
<dbReference type="GO" id="GO:0005874">
    <property type="term" value="C:microtubule"/>
    <property type="evidence" value="ECO:0007669"/>
    <property type="project" value="UniProtKB-KW"/>
</dbReference>
<evidence type="ECO:0000256" key="4">
    <source>
        <dbReference type="ARBA" id="ARBA00022701"/>
    </source>
</evidence>
<keyword evidence="4" id="KW-0493">Microtubule</keyword>
<protein>
    <submittedName>
        <fullName evidence="10">Microtubule-associated protein 70-4 isoform X1</fullName>
    </submittedName>
</protein>
<proteinExistence type="inferred from homology"/>
<evidence type="ECO:0000313" key="10">
    <source>
        <dbReference type="RefSeq" id="XP_010939241.1"/>
    </source>
</evidence>
<dbReference type="KEGG" id="egu:105058130"/>
<dbReference type="PANTHER" id="PTHR31246:SF5">
    <property type="entry name" value="MICROTUBULE-ASSOCIATED PROTEIN 70-5"/>
    <property type="match status" value="1"/>
</dbReference>
<comment type="similarity">
    <text evidence="2">Belongs to the MAP70 family.</text>
</comment>
<feature type="region of interest" description="Disordered" evidence="8">
    <location>
        <begin position="351"/>
        <end position="372"/>
    </location>
</feature>
<organism evidence="9 10">
    <name type="scientific">Elaeis guineensis var. tenera</name>
    <name type="common">Oil palm</name>
    <dbReference type="NCBI Taxonomy" id="51953"/>
    <lineage>
        <taxon>Eukaryota</taxon>
        <taxon>Viridiplantae</taxon>
        <taxon>Streptophyta</taxon>
        <taxon>Embryophyta</taxon>
        <taxon>Tracheophyta</taxon>
        <taxon>Spermatophyta</taxon>
        <taxon>Magnoliopsida</taxon>
        <taxon>Liliopsida</taxon>
        <taxon>Arecaceae</taxon>
        <taxon>Arecoideae</taxon>
        <taxon>Cocoseae</taxon>
        <taxon>Elaeidinae</taxon>
        <taxon>Elaeis</taxon>
    </lineage>
</organism>
<feature type="region of interest" description="Disordered" evidence="8">
    <location>
        <begin position="385"/>
        <end position="414"/>
    </location>
</feature>
<reference evidence="10" key="1">
    <citation type="submission" date="2025-08" db="UniProtKB">
        <authorList>
            <consortium name="RefSeq"/>
        </authorList>
    </citation>
    <scope>IDENTIFICATION</scope>
</reference>
<evidence type="ECO:0000256" key="7">
    <source>
        <dbReference type="SAM" id="Coils"/>
    </source>
</evidence>
<dbReference type="RefSeq" id="XP_010939241.1">
    <property type="nucleotide sequence ID" value="XM_010940939.3"/>
</dbReference>
<evidence type="ECO:0000256" key="5">
    <source>
        <dbReference type="ARBA" id="ARBA00023054"/>
    </source>
</evidence>
<keyword evidence="5 7" id="KW-0175">Coiled coil</keyword>
<dbReference type="Pfam" id="PF07058">
    <property type="entry name" value="MAP70"/>
    <property type="match status" value="1"/>
</dbReference>